<dbReference type="InterPro" id="IPR027434">
    <property type="entry name" value="Homing_endonucl"/>
</dbReference>
<keyword evidence="1 4" id="KW-0132">Cell division</keyword>
<dbReference type="GO" id="GO:0051301">
    <property type="term" value="P:cell division"/>
    <property type="evidence" value="ECO:0007669"/>
    <property type="project" value="UniProtKB-UniRule"/>
</dbReference>
<sequence length="312" mass="35852">MSFCSDIKNNLCHITLNNLYEKECELYGYLHCISSLSLKGRGKLNLIFETENPSVARRIFALIKDVFSINIEIAAKKNNLRKGHFLYNLIVMDSSDSMNILDYFNIIDFSAGFEINNTIKEDILPTISEIRHYLRGVFLSSGYVSDPKKKGYQIEFVFNKFEYAKNLIDLLKNIDINLKYVKRKEQYVIYTKDSNTITEILGNIGAHNAVLEIESTKVIKEMRNNVNRRLNCETANMDKTVNTALKQINAINKINDRYGMDYLDEPILTLAKMRLSNPDASLNELSGMFDPPISRSTINNWFKKILKIADGI</sequence>
<dbReference type="RefSeq" id="WP_117531701.1">
    <property type="nucleotide sequence ID" value="NZ_QUSM01000002.1"/>
</dbReference>
<dbReference type="Pfam" id="PF02650">
    <property type="entry name" value="HTH_WhiA"/>
    <property type="match status" value="1"/>
</dbReference>
<dbReference type="Pfam" id="PF14527">
    <property type="entry name" value="LAGLIDADG_WhiA"/>
    <property type="match status" value="1"/>
</dbReference>
<name>A0A3E3E2K2_9FIRM</name>
<dbReference type="HAMAP" id="MF_01420">
    <property type="entry name" value="HTH_type_WhiA"/>
    <property type="match status" value="1"/>
</dbReference>
<feature type="domain" description="WhiA LAGLIDADG-like" evidence="7">
    <location>
        <begin position="131"/>
        <end position="223"/>
    </location>
</feature>
<dbReference type="EMBL" id="QUSM01000002">
    <property type="protein sequence ID" value="RGD75485.1"/>
    <property type="molecule type" value="Genomic_DNA"/>
</dbReference>
<evidence type="ECO:0000259" key="7">
    <source>
        <dbReference type="Pfam" id="PF14527"/>
    </source>
</evidence>
<comment type="function">
    <text evidence="4">Involved in cell division and chromosome segregation.</text>
</comment>
<dbReference type="PANTHER" id="PTHR37307:SF1">
    <property type="entry name" value="CELL DIVISION PROTEIN WHIA-RELATED"/>
    <property type="match status" value="1"/>
</dbReference>
<evidence type="ECO:0000256" key="2">
    <source>
        <dbReference type="ARBA" id="ARBA00023125"/>
    </source>
</evidence>
<dbReference type="GO" id="GO:0003677">
    <property type="term" value="F:DNA binding"/>
    <property type="evidence" value="ECO:0007669"/>
    <property type="project" value="UniProtKB-UniRule"/>
</dbReference>
<dbReference type="Pfam" id="PF10298">
    <property type="entry name" value="WhiA_N"/>
    <property type="match status" value="1"/>
</dbReference>
<feature type="domain" description="Sporulation transcription regulator WhiA N-terminal" evidence="6">
    <location>
        <begin position="22"/>
        <end position="105"/>
    </location>
</feature>
<evidence type="ECO:0000313" key="8">
    <source>
        <dbReference type="EMBL" id="RGD75485.1"/>
    </source>
</evidence>
<evidence type="ECO:0000256" key="3">
    <source>
        <dbReference type="ARBA" id="ARBA00023306"/>
    </source>
</evidence>
<dbReference type="InterPro" id="IPR003802">
    <property type="entry name" value="Sporulation_regulator_WhiA"/>
</dbReference>
<reference evidence="8 9" key="1">
    <citation type="submission" date="2018-08" db="EMBL/GenBank/DDBJ databases">
        <title>A genome reference for cultivated species of the human gut microbiota.</title>
        <authorList>
            <person name="Zou Y."/>
            <person name="Xue W."/>
            <person name="Luo G."/>
        </authorList>
    </citation>
    <scope>NUCLEOTIDE SEQUENCE [LARGE SCALE GENOMIC DNA]</scope>
    <source>
        <strain evidence="8 9">AM25-6</strain>
    </source>
</reference>
<evidence type="ECO:0000259" key="6">
    <source>
        <dbReference type="Pfam" id="PF10298"/>
    </source>
</evidence>
<evidence type="ECO:0000259" key="5">
    <source>
        <dbReference type="Pfam" id="PF02650"/>
    </source>
</evidence>
<dbReference type="Gene3D" id="3.10.28.10">
    <property type="entry name" value="Homing endonucleases"/>
    <property type="match status" value="1"/>
</dbReference>
<gene>
    <name evidence="4 8" type="primary">whiA</name>
    <name evidence="8" type="ORF">DW687_03940</name>
</gene>
<organism evidence="8 9">
    <name type="scientific">Anaerofustis stercorihominis</name>
    <dbReference type="NCBI Taxonomy" id="214853"/>
    <lineage>
        <taxon>Bacteria</taxon>
        <taxon>Bacillati</taxon>
        <taxon>Bacillota</taxon>
        <taxon>Clostridia</taxon>
        <taxon>Eubacteriales</taxon>
        <taxon>Eubacteriaceae</taxon>
        <taxon>Anaerofustis</taxon>
    </lineage>
</organism>
<evidence type="ECO:0000256" key="1">
    <source>
        <dbReference type="ARBA" id="ARBA00022618"/>
    </source>
</evidence>
<protein>
    <recommendedName>
        <fullName evidence="4">Probable cell division protein WhiA</fullName>
    </recommendedName>
</protein>
<comment type="similarity">
    <text evidence="4">Belongs to the WhiA family.</text>
</comment>
<dbReference type="SUPFAM" id="SSF55608">
    <property type="entry name" value="Homing endonucleases"/>
    <property type="match status" value="1"/>
</dbReference>
<dbReference type="InterPro" id="IPR023054">
    <property type="entry name" value="Sporulation_regulator_WhiA_C"/>
</dbReference>
<dbReference type="PANTHER" id="PTHR37307">
    <property type="entry name" value="CELL DIVISION PROTEIN WHIA-RELATED"/>
    <property type="match status" value="1"/>
</dbReference>
<dbReference type="NCBIfam" id="TIGR00647">
    <property type="entry name" value="DNA_bind_WhiA"/>
    <property type="match status" value="1"/>
</dbReference>
<keyword evidence="3 4" id="KW-0131">Cell cycle</keyword>
<dbReference type="InterPro" id="IPR018478">
    <property type="entry name" value="Sporu_reg_WhiA_N_dom"/>
</dbReference>
<evidence type="ECO:0000313" key="9">
    <source>
        <dbReference type="Proteomes" id="UP000261212"/>
    </source>
</evidence>
<dbReference type="GO" id="GO:0043937">
    <property type="term" value="P:regulation of sporulation"/>
    <property type="evidence" value="ECO:0007669"/>
    <property type="project" value="InterPro"/>
</dbReference>
<dbReference type="AlphaFoldDB" id="A0A3E3E2K2"/>
<comment type="caution">
    <text evidence="8">The sequence shown here is derived from an EMBL/GenBank/DDBJ whole genome shotgun (WGS) entry which is preliminary data.</text>
</comment>
<keyword evidence="2 4" id="KW-0238">DNA-binding</keyword>
<evidence type="ECO:0000256" key="4">
    <source>
        <dbReference type="HAMAP-Rule" id="MF_01420"/>
    </source>
</evidence>
<proteinExistence type="inferred from homology"/>
<dbReference type="Proteomes" id="UP000261212">
    <property type="component" value="Unassembled WGS sequence"/>
</dbReference>
<feature type="domain" description="Sporulation regulator WhiA C-terminal" evidence="5">
    <location>
        <begin position="226"/>
        <end position="309"/>
    </location>
</feature>
<dbReference type="InterPro" id="IPR039518">
    <property type="entry name" value="WhiA_LAGLIDADG_dom"/>
</dbReference>
<accession>A0A3E3E2K2</accession>